<protein>
    <submittedName>
        <fullName evidence="1">Uncharacterized protein</fullName>
    </submittedName>
</protein>
<dbReference type="EMBL" id="JAMPKM010000015">
    <property type="protein sequence ID" value="MEP0819617.1"/>
    <property type="molecule type" value="Genomic_DNA"/>
</dbReference>
<organism evidence="1 2">
    <name type="scientific">Trichocoleus desertorum GB2-A4</name>
    <dbReference type="NCBI Taxonomy" id="2933944"/>
    <lineage>
        <taxon>Bacteria</taxon>
        <taxon>Bacillati</taxon>
        <taxon>Cyanobacteriota</taxon>
        <taxon>Cyanophyceae</taxon>
        <taxon>Leptolyngbyales</taxon>
        <taxon>Trichocoleusaceae</taxon>
        <taxon>Trichocoleus</taxon>
    </lineage>
</organism>
<evidence type="ECO:0000313" key="2">
    <source>
        <dbReference type="Proteomes" id="UP001464891"/>
    </source>
</evidence>
<dbReference type="RefSeq" id="WP_190440679.1">
    <property type="nucleotide sequence ID" value="NZ_JAMPKM010000015.1"/>
</dbReference>
<keyword evidence="2" id="KW-1185">Reference proteome</keyword>
<reference evidence="1 2" key="1">
    <citation type="submission" date="2022-04" db="EMBL/GenBank/DDBJ databases">
        <title>Positive selection, recombination, and allopatry shape intraspecific diversity of widespread and dominant cyanobacteria.</title>
        <authorList>
            <person name="Wei J."/>
            <person name="Shu W."/>
            <person name="Hu C."/>
        </authorList>
    </citation>
    <scope>NUCLEOTIDE SEQUENCE [LARGE SCALE GENOMIC DNA]</scope>
    <source>
        <strain evidence="1 2">GB2-A4</strain>
    </source>
</reference>
<comment type="caution">
    <text evidence="1">The sequence shown here is derived from an EMBL/GenBank/DDBJ whole genome shotgun (WGS) entry which is preliminary data.</text>
</comment>
<evidence type="ECO:0000313" key="1">
    <source>
        <dbReference type="EMBL" id="MEP0819617.1"/>
    </source>
</evidence>
<proteinExistence type="predicted"/>
<dbReference type="Proteomes" id="UP001464891">
    <property type="component" value="Unassembled WGS sequence"/>
</dbReference>
<sequence>MANPAPVQTPEFLKKQFKPQGEIPPGTVLADKPVCVKLPVEVDAAVRSLSKSSDWLRRVICEAAQKELLEQSGSESP</sequence>
<accession>A0ABV0JCU3</accession>
<gene>
    <name evidence="1" type="ORF">NC998_21185</name>
</gene>
<name>A0ABV0JCU3_9CYAN</name>